<dbReference type="Proteomes" id="UP000215506">
    <property type="component" value="Unassembled WGS sequence"/>
</dbReference>
<dbReference type="AlphaFoldDB" id="A0A231GUD9"/>
<accession>A0A231GUD9</accession>
<comment type="caution">
    <text evidence="1">The sequence shown here is derived from an EMBL/GenBank/DDBJ whole genome shotgun (WGS) entry which is preliminary data.</text>
</comment>
<dbReference type="RefSeq" id="WP_039776356.1">
    <property type="nucleotide sequence ID" value="NZ_JAAXOR010000007.1"/>
</dbReference>
<evidence type="ECO:0000313" key="2">
    <source>
        <dbReference type="Proteomes" id="UP000215506"/>
    </source>
</evidence>
<sequence length="103" mass="11414">MRPRPTALAWIDPDVSAAPEWDRAQVQRLARHLGYALIWPACSPLPLPDQVRAADVDAVLVPSATHLDPLTLNNLMDIVDVEAVLPRLSFARWPMQQKSGGQQ</sequence>
<evidence type="ECO:0000313" key="1">
    <source>
        <dbReference type="EMBL" id="OXR40188.1"/>
    </source>
</evidence>
<reference evidence="1 2" key="1">
    <citation type="submission" date="2017-07" db="EMBL/GenBank/DDBJ databases">
        <title>First draft Genome Sequence of Nocardia cerradoensis isolated from human infection.</title>
        <authorList>
            <person name="Carrasco G."/>
        </authorList>
    </citation>
    <scope>NUCLEOTIDE SEQUENCE [LARGE SCALE GENOMIC DNA]</scope>
    <source>
        <strain evidence="1 2">CNM20130759</strain>
    </source>
</reference>
<protein>
    <submittedName>
        <fullName evidence="1">Uncharacterized protein</fullName>
    </submittedName>
</protein>
<proteinExistence type="predicted"/>
<gene>
    <name evidence="1" type="ORF">B7C42_07702</name>
</gene>
<organism evidence="1 2">
    <name type="scientific">Nocardia cerradoensis</name>
    <dbReference type="NCBI Taxonomy" id="85688"/>
    <lineage>
        <taxon>Bacteria</taxon>
        <taxon>Bacillati</taxon>
        <taxon>Actinomycetota</taxon>
        <taxon>Actinomycetes</taxon>
        <taxon>Mycobacteriales</taxon>
        <taxon>Nocardiaceae</taxon>
        <taxon>Nocardia</taxon>
    </lineage>
</organism>
<dbReference type="EMBL" id="NGAF01000037">
    <property type="protein sequence ID" value="OXR40188.1"/>
    <property type="molecule type" value="Genomic_DNA"/>
</dbReference>
<keyword evidence="2" id="KW-1185">Reference proteome</keyword>
<name>A0A231GUD9_9NOCA</name>